<dbReference type="InterPro" id="IPR036876">
    <property type="entry name" value="UVR_dom_sf"/>
</dbReference>
<evidence type="ECO:0000313" key="4">
    <source>
        <dbReference type="Proteomes" id="UP000809829"/>
    </source>
</evidence>
<evidence type="ECO:0000256" key="1">
    <source>
        <dbReference type="SAM" id="Coils"/>
    </source>
</evidence>
<feature type="coiled-coil region" evidence="1">
    <location>
        <begin position="133"/>
        <end position="172"/>
    </location>
</feature>
<keyword evidence="1" id="KW-0175">Coiled coil</keyword>
<evidence type="ECO:0000259" key="2">
    <source>
        <dbReference type="PROSITE" id="PS50151"/>
    </source>
</evidence>
<dbReference type="PIRSF" id="PIRSF015034">
    <property type="entry name" value="YacH"/>
    <property type="match status" value="1"/>
</dbReference>
<name>A0ABS2R198_9BACI</name>
<dbReference type="Gene3D" id="4.10.860.10">
    <property type="entry name" value="UVR domain"/>
    <property type="match status" value="1"/>
</dbReference>
<evidence type="ECO:0000313" key="3">
    <source>
        <dbReference type="EMBL" id="MBM7704997.1"/>
    </source>
</evidence>
<proteinExistence type="predicted"/>
<dbReference type="PANTHER" id="PTHR38430:SF1">
    <property type="entry name" value="PROTEIN-ARGININE KINASE ACTIVATOR PROTEIN"/>
    <property type="match status" value="1"/>
</dbReference>
<keyword evidence="4" id="KW-1185">Reference proteome</keyword>
<dbReference type="Proteomes" id="UP000809829">
    <property type="component" value="Unassembled WGS sequence"/>
</dbReference>
<dbReference type="PROSITE" id="PS50151">
    <property type="entry name" value="UVR"/>
    <property type="match status" value="1"/>
</dbReference>
<sequence>MICQQCQERPATLHFTKVINGQKSEMHICEYCAKENGEISIHTNSGFSINNLLAGLLNLDKPFTETTSKSFTNNEIKQCPTCGMTYPQFAEIGRFGCADCYTTFKQPLTPFLKRLHGGNYSHNGKIPNRIGSNLHLKKELEAMRLKLKEYIEKEEFEEAAKLRDQIRSLEKKLTANRKGDS</sequence>
<keyword evidence="3" id="KW-0808">Transferase</keyword>
<reference evidence="3 4" key="1">
    <citation type="submission" date="2021-01" db="EMBL/GenBank/DDBJ databases">
        <title>Genomic Encyclopedia of Type Strains, Phase IV (KMG-IV): sequencing the most valuable type-strain genomes for metagenomic binning, comparative biology and taxonomic classification.</title>
        <authorList>
            <person name="Goeker M."/>
        </authorList>
    </citation>
    <scope>NUCLEOTIDE SEQUENCE [LARGE SCALE GENOMIC DNA]</scope>
    <source>
        <strain evidence="3 4">DSM 104297</strain>
    </source>
</reference>
<organism evidence="3 4">
    <name type="scientific">Priestia iocasae</name>
    <dbReference type="NCBI Taxonomy" id="2291674"/>
    <lineage>
        <taxon>Bacteria</taxon>
        <taxon>Bacillati</taxon>
        <taxon>Bacillota</taxon>
        <taxon>Bacilli</taxon>
        <taxon>Bacillales</taxon>
        <taxon>Bacillaceae</taxon>
        <taxon>Priestia</taxon>
    </lineage>
</organism>
<dbReference type="RefSeq" id="WP_205188980.1">
    <property type="nucleotide sequence ID" value="NZ_JAFBFC010000011.1"/>
</dbReference>
<dbReference type="InterPro" id="IPR001943">
    <property type="entry name" value="UVR_dom"/>
</dbReference>
<protein>
    <submittedName>
        <fullName evidence="3">Protein arginine kinase activator</fullName>
    </submittedName>
</protein>
<dbReference type="GO" id="GO:0016301">
    <property type="term" value="F:kinase activity"/>
    <property type="evidence" value="ECO:0007669"/>
    <property type="project" value="UniProtKB-KW"/>
</dbReference>
<gene>
    <name evidence="3" type="ORF">JOC83_003881</name>
</gene>
<dbReference type="EMBL" id="JAFBFC010000011">
    <property type="protein sequence ID" value="MBM7704997.1"/>
    <property type="molecule type" value="Genomic_DNA"/>
</dbReference>
<dbReference type="SUPFAM" id="SSF46600">
    <property type="entry name" value="C-terminal UvrC-binding domain of UvrB"/>
    <property type="match status" value="1"/>
</dbReference>
<keyword evidence="3" id="KW-0418">Kinase</keyword>
<dbReference type="PANTHER" id="PTHR38430">
    <property type="entry name" value="PROTEIN-ARGININE KINASE ACTIVATOR PROTEIN"/>
    <property type="match status" value="1"/>
</dbReference>
<comment type="caution">
    <text evidence="3">The sequence shown here is derived from an EMBL/GenBank/DDBJ whole genome shotgun (WGS) entry which is preliminary data.</text>
</comment>
<dbReference type="Pfam" id="PF02151">
    <property type="entry name" value="UVR"/>
    <property type="match status" value="1"/>
</dbReference>
<dbReference type="InterPro" id="IPR025542">
    <property type="entry name" value="YacH"/>
</dbReference>
<feature type="domain" description="UVR" evidence="2">
    <location>
        <begin position="137"/>
        <end position="172"/>
    </location>
</feature>
<accession>A0ABS2R198</accession>